<keyword evidence="1" id="KW-0472">Membrane</keyword>
<name>A0A6J8A8J2_MYTCO</name>
<reference evidence="2 3" key="1">
    <citation type="submission" date="2020-06" db="EMBL/GenBank/DDBJ databases">
        <authorList>
            <person name="Li R."/>
            <person name="Bekaert M."/>
        </authorList>
    </citation>
    <scope>NUCLEOTIDE SEQUENCE [LARGE SCALE GENOMIC DNA]</scope>
    <source>
        <strain evidence="3">wild</strain>
    </source>
</reference>
<evidence type="ECO:0000313" key="2">
    <source>
        <dbReference type="EMBL" id="CAC5364084.1"/>
    </source>
</evidence>
<dbReference type="Proteomes" id="UP000507470">
    <property type="component" value="Unassembled WGS sequence"/>
</dbReference>
<gene>
    <name evidence="2" type="ORF">MCOR_5259</name>
</gene>
<organism evidence="2 3">
    <name type="scientific">Mytilus coruscus</name>
    <name type="common">Sea mussel</name>
    <dbReference type="NCBI Taxonomy" id="42192"/>
    <lineage>
        <taxon>Eukaryota</taxon>
        <taxon>Metazoa</taxon>
        <taxon>Spiralia</taxon>
        <taxon>Lophotrochozoa</taxon>
        <taxon>Mollusca</taxon>
        <taxon>Bivalvia</taxon>
        <taxon>Autobranchia</taxon>
        <taxon>Pteriomorphia</taxon>
        <taxon>Mytilida</taxon>
        <taxon>Mytiloidea</taxon>
        <taxon>Mytilidae</taxon>
        <taxon>Mytilinae</taxon>
        <taxon>Mytilus</taxon>
    </lineage>
</organism>
<evidence type="ECO:0000313" key="3">
    <source>
        <dbReference type="Proteomes" id="UP000507470"/>
    </source>
</evidence>
<feature type="transmembrane region" description="Helical" evidence="1">
    <location>
        <begin position="65"/>
        <end position="88"/>
    </location>
</feature>
<sequence>MNKKSDESNFEKDINTEAEISNYKNFKRQTIEAENKSESDLLNLPGGQTVPLTMQLLFCDIDFHLLTWTFVFAAAVGLFFVTNITIIATSLHLDKYKETLVIIVPVTTVILSVIIGLASDFLQEKISRMAMIVFAGTILCAFNVANIWTLGPAVMSYVI</sequence>
<feature type="transmembrane region" description="Helical" evidence="1">
    <location>
        <begin position="100"/>
        <end position="118"/>
    </location>
</feature>
<feature type="transmembrane region" description="Helical" evidence="1">
    <location>
        <begin position="130"/>
        <end position="150"/>
    </location>
</feature>
<dbReference type="SUPFAM" id="SSF103473">
    <property type="entry name" value="MFS general substrate transporter"/>
    <property type="match status" value="1"/>
</dbReference>
<keyword evidence="1" id="KW-1133">Transmembrane helix</keyword>
<dbReference type="InterPro" id="IPR036259">
    <property type="entry name" value="MFS_trans_sf"/>
</dbReference>
<dbReference type="AlphaFoldDB" id="A0A6J8A8J2"/>
<accession>A0A6J8A8J2</accession>
<dbReference type="Gene3D" id="1.20.1250.20">
    <property type="entry name" value="MFS general substrate transporter like domains"/>
    <property type="match status" value="1"/>
</dbReference>
<proteinExistence type="predicted"/>
<evidence type="ECO:0000256" key="1">
    <source>
        <dbReference type="SAM" id="Phobius"/>
    </source>
</evidence>
<protein>
    <submittedName>
        <fullName evidence="2">Uncharacterized protein</fullName>
    </submittedName>
</protein>
<keyword evidence="3" id="KW-1185">Reference proteome</keyword>
<dbReference type="EMBL" id="CACVKT020000934">
    <property type="protein sequence ID" value="CAC5364084.1"/>
    <property type="molecule type" value="Genomic_DNA"/>
</dbReference>
<keyword evidence="1" id="KW-0812">Transmembrane</keyword>